<dbReference type="InterPro" id="IPR045851">
    <property type="entry name" value="AMP-bd_C_sf"/>
</dbReference>
<dbReference type="RefSeq" id="WP_204042024.1">
    <property type="nucleotide sequence ID" value="NZ_BOOA01000027.1"/>
</dbReference>
<dbReference type="AlphaFoldDB" id="A0A919QD72"/>
<dbReference type="Pfam" id="PF00501">
    <property type="entry name" value="AMP-binding"/>
    <property type="match status" value="1"/>
</dbReference>
<keyword evidence="4" id="KW-1185">Reference proteome</keyword>
<dbReference type="PROSITE" id="PS00455">
    <property type="entry name" value="AMP_BINDING"/>
    <property type="match status" value="1"/>
</dbReference>
<reference evidence="3" key="1">
    <citation type="submission" date="2021-01" db="EMBL/GenBank/DDBJ databases">
        <title>Whole genome shotgun sequence of Acrocarpospora phusangensis NBRC 108782.</title>
        <authorList>
            <person name="Komaki H."/>
            <person name="Tamura T."/>
        </authorList>
    </citation>
    <scope>NUCLEOTIDE SEQUENCE</scope>
    <source>
        <strain evidence="3">NBRC 108782</strain>
    </source>
</reference>
<organism evidence="3 4">
    <name type="scientific">Acrocarpospora phusangensis</name>
    <dbReference type="NCBI Taxonomy" id="1070424"/>
    <lineage>
        <taxon>Bacteria</taxon>
        <taxon>Bacillati</taxon>
        <taxon>Actinomycetota</taxon>
        <taxon>Actinomycetes</taxon>
        <taxon>Streptosporangiales</taxon>
        <taxon>Streptosporangiaceae</taxon>
        <taxon>Acrocarpospora</taxon>
    </lineage>
</organism>
<name>A0A919QD72_9ACTN</name>
<dbReference type="GO" id="GO:0031177">
    <property type="term" value="F:phosphopantetheine binding"/>
    <property type="evidence" value="ECO:0007669"/>
    <property type="project" value="TreeGrafter"/>
</dbReference>
<dbReference type="Pfam" id="PF13193">
    <property type="entry name" value="AMP-binding_C"/>
    <property type="match status" value="1"/>
</dbReference>
<dbReference type="SUPFAM" id="SSF56801">
    <property type="entry name" value="Acetyl-CoA synthetase-like"/>
    <property type="match status" value="1"/>
</dbReference>
<dbReference type="CDD" id="cd05930">
    <property type="entry name" value="A_NRPS"/>
    <property type="match status" value="1"/>
</dbReference>
<dbReference type="Gene3D" id="3.30.300.30">
    <property type="match status" value="1"/>
</dbReference>
<evidence type="ECO:0000259" key="2">
    <source>
        <dbReference type="Pfam" id="PF13193"/>
    </source>
</evidence>
<dbReference type="GO" id="GO:0005737">
    <property type="term" value="C:cytoplasm"/>
    <property type="evidence" value="ECO:0007669"/>
    <property type="project" value="TreeGrafter"/>
</dbReference>
<dbReference type="InterPro" id="IPR042099">
    <property type="entry name" value="ANL_N_sf"/>
</dbReference>
<sequence length="479" mass="51497">MIPASAPVLFLRRARERPEAVAVSEADGRRTSYAELLALASGAAGLLRDHGVPAGSVVGIRSAPCAAVLAAQLGIWLHGGVPLLIDPAQPLARAETMIADAGPAALFTAEPSGLGGVLEIDLSRLSPRGDSRRFRGTRPDAPAYLLYTSGSTGRPKGVLVGHASFARLIDWHIRTYAVAPGDTASSVAAPSFDAFQWETWPYLCAGARVCFAPPELRYAPWELGSWFSAEKVDLAFLPTPLAEAYVRRGSSYDQLRCLLTGGDRLRLADGHPLRRLVNHYGPTEGTVLATFHDVQPAESGAIPIGRPIPSATTLVLDEDDRRTPPGEPGELVLGGDCLALGYWREENARSPFTSLRGRPGRWYRTGDLVRRDSTGVLHFLARLDRQLKVRGMRVEPGEIEAVLRSHPLLDDAVVTADPAAGRLLAFLVTREPAVDENAVRAFAAGRLPREMVPAVFHLVPELPLTAHGKVDLAALHEPV</sequence>
<dbReference type="InterPro" id="IPR020845">
    <property type="entry name" value="AMP-binding_CS"/>
</dbReference>
<dbReference type="GO" id="GO:0044550">
    <property type="term" value="P:secondary metabolite biosynthetic process"/>
    <property type="evidence" value="ECO:0007669"/>
    <property type="project" value="TreeGrafter"/>
</dbReference>
<feature type="domain" description="AMP-dependent synthetase/ligase" evidence="1">
    <location>
        <begin position="12"/>
        <end position="343"/>
    </location>
</feature>
<feature type="domain" description="AMP-binding enzyme C-terminal" evidence="2">
    <location>
        <begin position="398"/>
        <end position="469"/>
    </location>
</feature>
<dbReference type="PANTHER" id="PTHR45527">
    <property type="entry name" value="NONRIBOSOMAL PEPTIDE SYNTHETASE"/>
    <property type="match status" value="1"/>
</dbReference>
<evidence type="ECO:0000313" key="3">
    <source>
        <dbReference type="EMBL" id="GIH25288.1"/>
    </source>
</evidence>
<dbReference type="EMBL" id="BOOA01000027">
    <property type="protein sequence ID" value="GIH25288.1"/>
    <property type="molecule type" value="Genomic_DNA"/>
</dbReference>
<dbReference type="InterPro" id="IPR025110">
    <property type="entry name" value="AMP-bd_C"/>
</dbReference>
<evidence type="ECO:0000313" key="4">
    <source>
        <dbReference type="Proteomes" id="UP000640052"/>
    </source>
</evidence>
<dbReference type="InterPro" id="IPR000873">
    <property type="entry name" value="AMP-dep_synth/lig_dom"/>
</dbReference>
<gene>
    <name evidence="3" type="ORF">Aph01nite_35980</name>
</gene>
<evidence type="ECO:0000259" key="1">
    <source>
        <dbReference type="Pfam" id="PF00501"/>
    </source>
</evidence>
<proteinExistence type="predicted"/>
<evidence type="ECO:0008006" key="5">
    <source>
        <dbReference type="Google" id="ProtNLM"/>
    </source>
</evidence>
<dbReference type="Proteomes" id="UP000640052">
    <property type="component" value="Unassembled WGS sequence"/>
</dbReference>
<dbReference type="Gene3D" id="3.40.50.12780">
    <property type="entry name" value="N-terminal domain of ligase-like"/>
    <property type="match status" value="1"/>
</dbReference>
<protein>
    <recommendedName>
        <fullName evidence="5">D-alanine--poly(Phosphoribitol) ligase</fullName>
    </recommendedName>
</protein>
<dbReference type="GO" id="GO:0043041">
    <property type="term" value="P:amino acid activation for nonribosomal peptide biosynthetic process"/>
    <property type="evidence" value="ECO:0007669"/>
    <property type="project" value="TreeGrafter"/>
</dbReference>
<dbReference type="PANTHER" id="PTHR45527:SF1">
    <property type="entry name" value="FATTY ACID SYNTHASE"/>
    <property type="match status" value="1"/>
</dbReference>
<accession>A0A919QD72</accession>
<comment type="caution">
    <text evidence="3">The sequence shown here is derived from an EMBL/GenBank/DDBJ whole genome shotgun (WGS) entry which is preliminary data.</text>
</comment>